<evidence type="ECO:0000313" key="2">
    <source>
        <dbReference type="Proteomes" id="UP000807504"/>
    </source>
</evidence>
<dbReference type="Proteomes" id="UP000807504">
    <property type="component" value="Unassembled WGS sequence"/>
</dbReference>
<reference evidence="1" key="1">
    <citation type="journal article" date="2020" name="bioRxiv">
        <title>Chromosome-level reference genome of the European wasp spider Argiope bruennichi: a resource for studies on range expansion and evolutionary adaptation.</title>
        <authorList>
            <person name="Sheffer M.M."/>
            <person name="Hoppe A."/>
            <person name="Krehenwinkel H."/>
            <person name="Uhl G."/>
            <person name="Kuss A.W."/>
            <person name="Jensen L."/>
            <person name="Jensen C."/>
            <person name="Gillespie R.G."/>
            <person name="Hoff K.J."/>
            <person name="Prost S."/>
        </authorList>
    </citation>
    <scope>NUCLEOTIDE SEQUENCE</scope>
</reference>
<sequence length="104" mass="11970">MSLPFLLNSEDNDLKILGEIVVCNEWFVHVSKRSSGAYIKSRSVREMHRNTAKMLFGNHEDLYISEDILHVTLMDFAYGRNFFCPSKLNSIILRLSAAGLYEKL</sequence>
<gene>
    <name evidence="1" type="ORF">HNY73_014812</name>
</gene>
<name>A0A8T0ERZ9_ARGBR</name>
<comment type="caution">
    <text evidence="1">The sequence shown here is derived from an EMBL/GenBank/DDBJ whole genome shotgun (WGS) entry which is preliminary data.</text>
</comment>
<evidence type="ECO:0000313" key="1">
    <source>
        <dbReference type="EMBL" id="KAF8778044.1"/>
    </source>
</evidence>
<reference evidence="1" key="2">
    <citation type="submission" date="2020-06" db="EMBL/GenBank/DDBJ databases">
        <authorList>
            <person name="Sheffer M."/>
        </authorList>
    </citation>
    <scope>NUCLEOTIDE SEQUENCE</scope>
</reference>
<organism evidence="1 2">
    <name type="scientific">Argiope bruennichi</name>
    <name type="common">Wasp spider</name>
    <name type="synonym">Aranea bruennichi</name>
    <dbReference type="NCBI Taxonomy" id="94029"/>
    <lineage>
        <taxon>Eukaryota</taxon>
        <taxon>Metazoa</taxon>
        <taxon>Ecdysozoa</taxon>
        <taxon>Arthropoda</taxon>
        <taxon>Chelicerata</taxon>
        <taxon>Arachnida</taxon>
        <taxon>Araneae</taxon>
        <taxon>Araneomorphae</taxon>
        <taxon>Entelegynae</taxon>
        <taxon>Araneoidea</taxon>
        <taxon>Araneidae</taxon>
        <taxon>Argiope</taxon>
    </lineage>
</organism>
<keyword evidence="2" id="KW-1185">Reference proteome</keyword>
<proteinExistence type="predicted"/>
<dbReference type="EMBL" id="JABXBU010002072">
    <property type="protein sequence ID" value="KAF8778044.1"/>
    <property type="molecule type" value="Genomic_DNA"/>
</dbReference>
<dbReference type="AlphaFoldDB" id="A0A8T0ERZ9"/>
<protein>
    <submittedName>
        <fullName evidence="1">Uncharacterized protein</fullName>
    </submittedName>
</protein>
<accession>A0A8T0ERZ9</accession>